<reference evidence="1 2" key="1">
    <citation type="journal article" date="2011" name="PLoS Pathog.">
        <title>Dynamic evolution of pathogenicity revealed by sequencing and comparative genomics of 19 Pseudomonas syringae isolates.</title>
        <authorList>
            <person name="Baltrus D.A."/>
            <person name="Nishimura M.T."/>
            <person name="Romanchuk A."/>
            <person name="Chang J.H."/>
            <person name="Mukhtar M.S."/>
            <person name="Cherkis K."/>
            <person name="Roach J."/>
            <person name="Grant S.R."/>
            <person name="Jones C.D."/>
            <person name="Dangl J.L."/>
        </authorList>
    </citation>
    <scope>NUCLEOTIDE SEQUENCE [LARGE SCALE GENOMIC DNA]</scope>
    <source>
        <strain evidence="1 2">M301315</strain>
    </source>
</reference>
<sequence length="122" mass="13338">MKTKKNESRKDPGRAANAIAVLVGVVICLAACYGLNKVITHTIQAKAQQDAWVQEYDRRGPPLVVKMPALGINQCHDLLLRMKSAGFSIEIDGREANQGNDMVNACRWFKGSPTLTLTKPSS</sequence>
<dbReference type="EMBL" id="CP031226">
    <property type="protein sequence ID" value="AXH60303.1"/>
    <property type="molecule type" value="Genomic_DNA"/>
</dbReference>
<dbReference type="GeneID" id="39473948"/>
<evidence type="ECO:0000313" key="2">
    <source>
        <dbReference type="Proteomes" id="UP000006426"/>
    </source>
</evidence>
<name>A0AAD0PX15_PSEAV</name>
<geneLocation type="plasmid" evidence="2">
    <name>pmppla107</name>
</geneLocation>
<dbReference type="RefSeq" id="WP_005742557.1">
    <property type="nucleotide sequence ID" value="NZ_CP031226.1"/>
</dbReference>
<dbReference type="Proteomes" id="UP000006426">
    <property type="component" value="Plasmid pmppla107"/>
</dbReference>
<dbReference type="AlphaFoldDB" id="A0AAD0PX15"/>
<evidence type="ECO:0000313" key="1">
    <source>
        <dbReference type="EMBL" id="AXH60303.1"/>
    </source>
</evidence>
<accession>A0AAD0PX15</accession>
<protein>
    <submittedName>
        <fullName evidence="1">Uncharacterized protein</fullName>
    </submittedName>
</protein>
<keyword evidence="1" id="KW-0614">Plasmid</keyword>
<proteinExistence type="predicted"/>
<gene>
    <name evidence="1" type="ORF">PLA107_034545</name>
</gene>
<organism evidence="1 2">
    <name type="scientific">Pseudomonas amygdali pv. lachrymans str. M301315</name>
    <dbReference type="NCBI Taxonomy" id="629260"/>
    <lineage>
        <taxon>Bacteria</taxon>
        <taxon>Pseudomonadati</taxon>
        <taxon>Pseudomonadota</taxon>
        <taxon>Gammaproteobacteria</taxon>
        <taxon>Pseudomonadales</taxon>
        <taxon>Pseudomonadaceae</taxon>
        <taxon>Pseudomonas</taxon>
        <taxon>Pseudomonas amygdali</taxon>
    </lineage>
</organism>